<name>S3N7L8_9GAMM</name>
<evidence type="ECO:0000313" key="2">
    <source>
        <dbReference type="EMBL" id="EPF70259.1"/>
    </source>
</evidence>
<protein>
    <recommendedName>
        <fullName evidence="4">Lipoprotein</fullName>
    </recommendedName>
</protein>
<dbReference type="eggNOG" id="ENOG5033ES3">
    <property type="taxonomic scope" value="Bacteria"/>
</dbReference>
<feature type="signal peptide" evidence="1">
    <location>
        <begin position="1"/>
        <end position="19"/>
    </location>
</feature>
<dbReference type="HOGENOM" id="CLU_020058_0_0_6"/>
<keyword evidence="3" id="KW-1185">Reference proteome</keyword>
<evidence type="ECO:0000256" key="1">
    <source>
        <dbReference type="SAM" id="SignalP"/>
    </source>
</evidence>
<reference evidence="2 3" key="1">
    <citation type="submission" date="2013-06" db="EMBL/GenBank/DDBJ databases">
        <title>The Genome Sequence of Acinetobacter rudis CIP 110305.</title>
        <authorList>
            <consortium name="The Broad Institute Genome Sequencing Platform"/>
            <consortium name="The Broad Institute Genome Sequencing Center for Infectious Disease"/>
            <person name="Cerqueira G."/>
            <person name="Feldgarden M."/>
            <person name="Courvalin P."/>
            <person name="Perichon B."/>
            <person name="Grillot-Courvalin C."/>
            <person name="Clermont D."/>
            <person name="Rocha E."/>
            <person name="Yoon E.-J."/>
            <person name="Nemec A."/>
            <person name="Young S.K."/>
            <person name="Zeng Q."/>
            <person name="Gargeya S."/>
            <person name="Fitzgerald M."/>
            <person name="Abouelleil A."/>
            <person name="Alvarado L."/>
            <person name="Berlin A.M."/>
            <person name="Chapman S.B."/>
            <person name="Dewar J."/>
            <person name="Goldberg J."/>
            <person name="Griggs A."/>
            <person name="Gujja S."/>
            <person name="Hansen M."/>
            <person name="Howarth C."/>
            <person name="Imamovic A."/>
            <person name="Larimer J."/>
            <person name="McCowan C."/>
            <person name="Murphy C."/>
            <person name="Pearson M."/>
            <person name="Priest M."/>
            <person name="Roberts A."/>
            <person name="Saif S."/>
            <person name="Shea T."/>
            <person name="Sykes S."/>
            <person name="Wortman J."/>
            <person name="Nusbaum C."/>
            <person name="Birren B."/>
        </authorList>
    </citation>
    <scope>NUCLEOTIDE SEQUENCE [LARGE SCALE GENOMIC DNA]</scope>
    <source>
        <strain evidence="2 3">CIP 110305</strain>
    </source>
</reference>
<dbReference type="Proteomes" id="UP000014568">
    <property type="component" value="Unassembled WGS sequence"/>
</dbReference>
<gene>
    <name evidence="2" type="ORF">F945_03278</name>
</gene>
<evidence type="ECO:0008006" key="4">
    <source>
        <dbReference type="Google" id="ProtNLM"/>
    </source>
</evidence>
<keyword evidence="1" id="KW-0732">Signal</keyword>
<accession>S3N7L8</accession>
<dbReference type="OrthoDB" id="6668858at2"/>
<evidence type="ECO:0000313" key="3">
    <source>
        <dbReference type="Proteomes" id="UP000014568"/>
    </source>
</evidence>
<dbReference type="AlphaFoldDB" id="S3N7L8"/>
<sequence>MRLKQLTMCLLGLSMAACSTYPISNHSNTSVNLDDRAVQGLNAMYNYPNYDFNGSLNVDFAVEKKSGNADKKGIDAKLQSQLDQYIAAQNIKLTKQEKADLYQAIAEGRDSYSGRSDRVQQFLSNFLKHTQFGYEGSVDFRERLATFDFSAKYQKQTLLVQTKVPMALDLKNHKFYINYFGVMPFMVNQENQDNYAYVDFSEYKDVVDKIDFKNLATYLQENTAVPYVMARPEQLQRQSLSAADKSQGVVEKIRLKSSLEEFMLQQNFFEAANRGFVKHSVIDFEKVFNEKLEKMTEEASKYDESKYSTYGMGAEEAEAYKASTKLYSLVNEKLHDRGEESEALEAEAAEAPADYDEAVDATAAATETSEDAAVAADYAAARAAAEGDSDEEGLSEEQCEALRDGKQRFSMGDVTYCQEEHYVYLLPSADDEETEHPFKIVMSDDYEKLVKKFEESGSEKLITAAEFKKLWADNSTEINALLATQKPNEFVVDVGLDEKGRAVKVDYDVNMYVQGIGTFKLNSDNHILNYGQAKKISRGQFKNAKSVEEVTKDSPFEYMIGSLTRALGSKGAVEASSDQAVKSFDRQVEDLAARVYDNTGSYSKTYEAVFLFMLSHEKPKIVQYYTPRELNEIARVYAYSYADQEVYDPKGKELAELEKLVEKHKLVNRNQFADSIGNEVYDVTAAAMEKRKDRQEWNKFVAQYKQPKTVFAQYYMQQFIEGEDLDNKQKVQLKRVSEILAQTYLDARKNQLTAKSIANITESDEEYIDYSLYSDVYEKVASHFKK</sequence>
<dbReference type="EMBL" id="ATGI01000038">
    <property type="protein sequence ID" value="EPF70259.1"/>
    <property type="molecule type" value="Genomic_DNA"/>
</dbReference>
<comment type="caution">
    <text evidence="2">The sequence shown here is derived from an EMBL/GenBank/DDBJ whole genome shotgun (WGS) entry which is preliminary data.</text>
</comment>
<feature type="chain" id="PRO_5004512370" description="Lipoprotein" evidence="1">
    <location>
        <begin position="20"/>
        <end position="786"/>
    </location>
</feature>
<dbReference type="PROSITE" id="PS51257">
    <property type="entry name" value="PROKAR_LIPOPROTEIN"/>
    <property type="match status" value="1"/>
</dbReference>
<dbReference type="PATRIC" id="fig|421052.3.peg.3213"/>
<proteinExistence type="predicted"/>
<organism evidence="2 3">
    <name type="scientific">Acinetobacter rudis CIP 110305</name>
    <dbReference type="NCBI Taxonomy" id="421052"/>
    <lineage>
        <taxon>Bacteria</taxon>
        <taxon>Pseudomonadati</taxon>
        <taxon>Pseudomonadota</taxon>
        <taxon>Gammaproteobacteria</taxon>
        <taxon>Moraxellales</taxon>
        <taxon>Moraxellaceae</taxon>
        <taxon>Acinetobacter</taxon>
    </lineage>
</organism>
<dbReference type="RefSeq" id="WP_016657645.1">
    <property type="nucleotide sequence ID" value="NZ_KE340355.1"/>
</dbReference>